<evidence type="ECO:0000313" key="2">
    <source>
        <dbReference type="EMBL" id="KKA18154.1"/>
    </source>
</evidence>
<dbReference type="Proteomes" id="UP000053958">
    <property type="component" value="Unassembled WGS sequence"/>
</dbReference>
<dbReference type="PANTHER" id="PTHR42791">
    <property type="entry name" value="GNAT FAMILY ACETYLTRANSFERASE"/>
    <property type="match status" value="1"/>
</dbReference>
<proteinExistence type="predicted"/>
<name>A0A0F4YIX1_RASE3</name>
<dbReference type="RefSeq" id="XP_013324766.1">
    <property type="nucleotide sequence ID" value="XM_013469312.1"/>
</dbReference>
<dbReference type="PANTHER" id="PTHR42791:SF4">
    <property type="entry name" value="ACETYLTRANSFERASE, GNAT FAMILY FAMILY (AFU_ORTHOLOGUE AFUA_4G09540)-RELATED"/>
    <property type="match status" value="1"/>
</dbReference>
<keyword evidence="3" id="KW-1185">Reference proteome</keyword>
<organism evidence="2 3">
    <name type="scientific">Rasamsonia emersonii (strain ATCC 16479 / CBS 393.64 / IMI 116815)</name>
    <dbReference type="NCBI Taxonomy" id="1408163"/>
    <lineage>
        <taxon>Eukaryota</taxon>
        <taxon>Fungi</taxon>
        <taxon>Dikarya</taxon>
        <taxon>Ascomycota</taxon>
        <taxon>Pezizomycotina</taxon>
        <taxon>Eurotiomycetes</taxon>
        <taxon>Eurotiomycetidae</taxon>
        <taxon>Eurotiales</taxon>
        <taxon>Trichocomaceae</taxon>
        <taxon>Rasamsonia</taxon>
    </lineage>
</organism>
<evidence type="ECO:0000259" key="1">
    <source>
        <dbReference type="PROSITE" id="PS51186"/>
    </source>
</evidence>
<gene>
    <name evidence="2" type="ORF">T310_7907</name>
</gene>
<accession>A0A0F4YIX1</accession>
<dbReference type="PROSITE" id="PS51186">
    <property type="entry name" value="GNAT"/>
    <property type="match status" value="1"/>
</dbReference>
<dbReference type="OrthoDB" id="512662at2759"/>
<dbReference type="Pfam" id="PF13508">
    <property type="entry name" value="Acetyltransf_7"/>
    <property type="match status" value="1"/>
</dbReference>
<dbReference type="InterPro" id="IPR016181">
    <property type="entry name" value="Acyl_CoA_acyltransferase"/>
</dbReference>
<sequence length="234" mass="26962">MSVKIVPLTKGDIPGAVECIQQAFADDPYYRWVFNDPSKFNKQRNISSLTARCLWGINNALFFVAKEADSTSSDAPSKVVGVSCWLPPHPPSEPESWYSWFQSWVLSFRQLVNNIRYWGRGGLNTKRYWIWKARQEEVQKEIWTDPRGYYFCNIVAVSPHTQGKGVGRKLFEVVTDRADQEGMKCYLESSKSVPNVEIYRKLGFEVVKKMECEDEGDVCQLYCMVREPKTSKTS</sequence>
<dbReference type="Gene3D" id="3.40.630.30">
    <property type="match status" value="1"/>
</dbReference>
<dbReference type="InterPro" id="IPR000182">
    <property type="entry name" value="GNAT_dom"/>
</dbReference>
<feature type="domain" description="N-acetyltransferase" evidence="1">
    <location>
        <begin position="87"/>
        <end position="229"/>
    </location>
</feature>
<reference evidence="2 3" key="1">
    <citation type="submission" date="2015-04" db="EMBL/GenBank/DDBJ databases">
        <authorList>
            <person name="Heijne W.H."/>
            <person name="Fedorova N.D."/>
            <person name="Nierman W.C."/>
            <person name="Vollebregt A.W."/>
            <person name="Zhao Z."/>
            <person name="Wu L."/>
            <person name="Kumar M."/>
            <person name="Stam H."/>
            <person name="van den Berg M.A."/>
            <person name="Pel H.J."/>
        </authorList>
    </citation>
    <scope>NUCLEOTIDE SEQUENCE [LARGE SCALE GENOMIC DNA]</scope>
    <source>
        <strain evidence="2 3">CBS 393.64</strain>
    </source>
</reference>
<dbReference type="CDD" id="cd04301">
    <property type="entry name" value="NAT_SF"/>
    <property type="match status" value="1"/>
</dbReference>
<dbReference type="InterPro" id="IPR052523">
    <property type="entry name" value="Trichothecene_AcTrans"/>
</dbReference>
<dbReference type="STRING" id="1408163.A0A0F4YIX1"/>
<dbReference type="GeneID" id="25320172"/>
<dbReference type="AlphaFoldDB" id="A0A0F4YIX1"/>
<comment type="caution">
    <text evidence="2">The sequence shown here is derived from an EMBL/GenBank/DDBJ whole genome shotgun (WGS) entry which is preliminary data.</text>
</comment>
<dbReference type="GO" id="GO:0016747">
    <property type="term" value="F:acyltransferase activity, transferring groups other than amino-acyl groups"/>
    <property type="evidence" value="ECO:0007669"/>
    <property type="project" value="InterPro"/>
</dbReference>
<protein>
    <recommendedName>
        <fullName evidence="1">N-acetyltransferase domain-containing protein</fullName>
    </recommendedName>
</protein>
<dbReference type="SUPFAM" id="SSF55729">
    <property type="entry name" value="Acyl-CoA N-acyltransferases (Nat)"/>
    <property type="match status" value="1"/>
</dbReference>
<dbReference type="EMBL" id="LASV01000490">
    <property type="protein sequence ID" value="KKA18154.1"/>
    <property type="molecule type" value="Genomic_DNA"/>
</dbReference>
<evidence type="ECO:0000313" key="3">
    <source>
        <dbReference type="Proteomes" id="UP000053958"/>
    </source>
</evidence>